<gene>
    <name evidence="6" type="ORF">HMPREF1090_02201</name>
</gene>
<dbReference type="PANTHER" id="PTHR42798:SF6">
    <property type="entry name" value="CELL DIVISION ATP-BINDING PROTEIN FTSE"/>
    <property type="match status" value="1"/>
</dbReference>
<feature type="domain" description="ABC transporter" evidence="5">
    <location>
        <begin position="11"/>
        <end position="240"/>
    </location>
</feature>
<keyword evidence="2" id="KW-0813">Transport</keyword>
<dbReference type="PROSITE" id="PS50893">
    <property type="entry name" value="ABC_TRANSPORTER_2"/>
    <property type="match status" value="1"/>
</dbReference>
<name>A0A0E2HAW6_9FIRM</name>
<dbReference type="GO" id="GO:0022857">
    <property type="term" value="F:transmembrane transporter activity"/>
    <property type="evidence" value="ECO:0007669"/>
    <property type="project" value="UniProtKB-ARBA"/>
</dbReference>
<dbReference type="PATRIC" id="fig|999408.3.peg.2363"/>
<reference evidence="6 7" key="1">
    <citation type="submission" date="2013-01" db="EMBL/GenBank/DDBJ databases">
        <title>The Genome Sequence of Clostridium clostridioforme 90A8.</title>
        <authorList>
            <consortium name="The Broad Institute Genome Sequencing Platform"/>
            <person name="Earl A."/>
            <person name="Ward D."/>
            <person name="Feldgarden M."/>
            <person name="Gevers D."/>
            <person name="Courvalin P."/>
            <person name="Lambert T."/>
            <person name="Walker B."/>
            <person name="Young S.K."/>
            <person name="Zeng Q."/>
            <person name="Gargeya S."/>
            <person name="Fitzgerald M."/>
            <person name="Haas B."/>
            <person name="Abouelleil A."/>
            <person name="Alvarado L."/>
            <person name="Arachchi H.M."/>
            <person name="Berlin A.M."/>
            <person name="Chapman S.B."/>
            <person name="Dewar J."/>
            <person name="Goldberg J."/>
            <person name="Griggs A."/>
            <person name="Gujja S."/>
            <person name="Hansen M."/>
            <person name="Howarth C."/>
            <person name="Imamovic A."/>
            <person name="Larimer J."/>
            <person name="McCowan C."/>
            <person name="Murphy C."/>
            <person name="Neiman D."/>
            <person name="Pearson M."/>
            <person name="Priest M."/>
            <person name="Roberts A."/>
            <person name="Saif S."/>
            <person name="Shea T."/>
            <person name="Sisk P."/>
            <person name="Sykes S."/>
            <person name="Wortman J."/>
            <person name="Nusbaum C."/>
            <person name="Birren B."/>
        </authorList>
    </citation>
    <scope>NUCLEOTIDE SEQUENCE [LARGE SCALE GENOMIC DNA]</scope>
    <source>
        <strain evidence="6 7">90A8</strain>
    </source>
</reference>
<dbReference type="GO" id="GO:0016887">
    <property type="term" value="F:ATP hydrolysis activity"/>
    <property type="evidence" value="ECO:0007669"/>
    <property type="project" value="InterPro"/>
</dbReference>
<dbReference type="Proteomes" id="UP000013085">
    <property type="component" value="Unassembled WGS sequence"/>
</dbReference>
<dbReference type="InterPro" id="IPR027417">
    <property type="entry name" value="P-loop_NTPase"/>
</dbReference>
<proteinExistence type="inferred from homology"/>
<dbReference type="InterPro" id="IPR017871">
    <property type="entry name" value="ABC_transporter-like_CS"/>
</dbReference>
<sequence>MDNTSQREALIELRHIHKIYYLGGEEVRANDDINLKIDRGEFVAIVGKSGSGKSTLMNIIGALDVPTDGEYLLGGEDVGVMDDKQLARIRNKMIGFIFQQYNLLPKLNILENVELPLLYAGVGNAERRERAMASLEKVGLSEKWRNMPNQLSGGQQQRVSIARALAGSPSLILADEPTGALDSKTSRDVLGFLKQLNGEGNTIVMITHDNTIAMEARRVVRIKDGQINFDGDVKDYAAII</sequence>
<dbReference type="SUPFAM" id="SSF52540">
    <property type="entry name" value="P-loop containing nucleoside triphosphate hydrolases"/>
    <property type="match status" value="1"/>
</dbReference>
<keyword evidence="4 6" id="KW-0067">ATP-binding</keyword>
<evidence type="ECO:0000256" key="3">
    <source>
        <dbReference type="ARBA" id="ARBA00022741"/>
    </source>
</evidence>
<dbReference type="GeneID" id="57960011"/>
<dbReference type="InterPro" id="IPR003593">
    <property type="entry name" value="AAA+_ATPase"/>
</dbReference>
<organism evidence="6 7">
    <name type="scientific">[Clostridium] clostridioforme 90A8</name>
    <dbReference type="NCBI Taxonomy" id="999408"/>
    <lineage>
        <taxon>Bacteria</taxon>
        <taxon>Bacillati</taxon>
        <taxon>Bacillota</taxon>
        <taxon>Clostridia</taxon>
        <taxon>Lachnospirales</taxon>
        <taxon>Lachnospiraceae</taxon>
        <taxon>Enterocloster</taxon>
    </lineage>
</organism>
<dbReference type="CDD" id="cd03255">
    <property type="entry name" value="ABC_MJ0796_LolCDE_FtsE"/>
    <property type="match status" value="1"/>
</dbReference>
<protein>
    <submittedName>
        <fullName evidence="6">ABC transporter ATP-binding protein</fullName>
    </submittedName>
</protein>
<dbReference type="PROSITE" id="PS00211">
    <property type="entry name" value="ABC_TRANSPORTER_1"/>
    <property type="match status" value="1"/>
</dbReference>
<evidence type="ECO:0000259" key="5">
    <source>
        <dbReference type="PROSITE" id="PS50893"/>
    </source>
</evidence>
<dbReference type="HOGENOM" id="CLU_000604_1_22_9"/>
<dbReference type="GO" id="GO:0098796">
    <property type="term" value="C:membrane protein complex"/>
    <property type="evidence" value="ECO:0007669"/>
    <property type="project" value="UniProtKB-ARBA"/>
</dbReference>
<keyword evidence="3" id="KW-0547">Nucleotide-binding</keyword>
<dbReference type="PANTHER" id="PTHR42798">
    <property type="entry name" value="LIPOPROTEIN-RELEASING SYSTEM ATP-BINDING PROTEIN LOLD"/>
    <property type="match status" value="1"/>
</dbReference>
<evidence type="ECO:0000313" key="7">
    <source>
        <dbReference type="Proteomes" id="UP000013085"/>
    </source>
</evidence>
<dbReference type="RefSeq" id="WP_002583452.1">
    <property type="nucleotide sequence ID" value="NZ_KB851020.1"/>
</dbReference>
<evidence type="ECO:0000256" key="1">
    <source>
        <dbReference type="ARBA" id="ARBA00005417"/>
    </source>
</evidence>
<comment type="similarity">
    <text evidence="1">Belongs to the ABC transporter superfamily.</text>
</comment>
<dbReference type="GO" id="GO:0005524">
    <property type="term" value="F:ATP binding"/>
    <property type="evidence" value="ECO:0007669"/>
    <property type="project" value="UniProtKB-KW"/>
</dbReference>
<dbReference type="Gene3D" id="3.40.50.300">
    <property type="entry name" value="P-loop containing nucleotide triphosphate hydrolases"/>
    <property type="match status" value="1"/>
</dbReference>
<dbReference type="EMBL" id="AGYR01000022">
    <property type="protein sequence ID" value="ENZ15628.1"/>
    <property type="molecule type" value="Genomic_DNA"/>
</dbReference>
<evidence type="ECO:0000313" key="6">
    <source>
        <dbReference type="EMBL" id="ENZ15628.1"/>
    </source>
</evidence>
<evidence type="ECO:0000256" key="4">
    <source>
        <dbReference type="ARBA" id="ARBA00022840"/>
    </source>
</evidence>
<comment type="caution">
    <text evidence="6">The sequence shown here is derived from an EMBL/GenBank/DDBJ whole genome shotgun (WGS) entry which is preliminary data.</text>
</comment>
<dbReference type="AlphaFoldDB" id="A0A0E2HAW6"/>
<dbReference type="InterPro" id="IPR017911">
    <property type="entry name" value="MacB-like_ATP-bd"/>
</dbReference>
<dbReference type="InterPro" id="IPR003439">
    <property type="entry name" value="ABC_transporter-like_ATP-bd"/>
</dbReference>
<evidence type="ECO:0000256" key="2">
    <source>
        <dbReference type="ARBA" id="ARBA00022448"/>
    </source>
</evidence>
<dbReference type="FunFam" id="3.40.50.300:FF:000032">
    <property type="entry name" value="Export ABC transporter ATP-binding protein"/>
    <property type="match status" value="1"/>
</dbReference>
<dbReference type="SMART" id="SM00382">
    <property type="entry name" value="AAA"/>
    <property type="match status" value="1"/>
</dbReference>
<dbReference type="Pfam" id="PF00005">
    <property type="entry name" value="ABC_tran"/>
    <property type="match status" value="1"/>
</dbReference>
<accession>A0A0E2HAW6</accession>